<evidence type="ECO:0000313" key="3">
    <source>
        <dbReference type="EMBL" id="GCB92320.1"/>
    </source>
</evidence>
<proteinExistence type="predicted"/>
<gene>
    <name evidence="3" type="ORF">SALB_05083</name>
</gene>
<evidence type="ECO:0000256" key="2">
    <source>
        <dbReference type="SAM" id="Phobius"/>
    </source>
</evidence>
<reference evidence="3 4" key="1">
    <citation type="journal article" date="2019" name="Microbiol. Resour. Announc.">
        <title>Draft Genome Sequence of the Most Traditional epsilon-Poly-l-Lysine Producer, Streptomyces albulus NBRC14147.</title>
        <authorList>
            <person name="Yamanaka K."/>
            <person name="Hamano Y."/>
        </authorList>
    </citation>
    <scope>NUCLEOTIDE SEQUENCE [LARGE SCALE GENOMIC DNA]</scope>
    <source>
        <strain evidence="3 4">NBRC 14147</strain>
    </source>
</reference>
<feature type="transmembrane region" description="Helical" evidence="2">
    <location>
        <begin position="103"/>
        <end position="122"/>
    </location>
</feature>
<feature type="compositionally biased region" description="Pro residues" evidence="1">
    <location>
        <begin position="62"/>
        <end position="80"/>
    </location>
</feature>
<protein>
    <submittedName>
        <fullName evidence="3">Uncharacterized protein</fullName>
    </submittedName>
</protein>
<evidence type="ECO:0000313" key="4">
    <source>
        <dbReference type="Proteomes" id="UP000288351"/>
    </source>
</evidence>
<keyword evidence="2" id="KW-0812">Transmembrane</keyword>
<dbReference type="Proteomes" id="UP000288351">
    <property type="component" value="Unassembled WGS sequence"/>
</dbReference>
<feature type="compositionally biased region" description="Low complexity" evidence="1">
    <location>
        <begin position="10"/>
        <end position="26"/>
    </location>
</feature>
<comment type="caution">
    <text evidence="3">The sequence shown here is derived from an EMBL/GenBank/DDBJ whole genome shotgun (WGS) entry which is preliminary data.</text>
</comment>
<feature type="region of interest" description="Disordered" evidence="1">
    <location>
        <begin position="1"/>
        <end position="101"/>
    </location>
</feature>
<dbReference type="AlphaFoldDB" id="A0A059VZI6"/>
<keyword evidence="2" id="KW-1133">Transmembrane helix</keyword>
<dbReference type="RefSeq" id="WP_078486666.1">
    <property type="nucleotide sequence ID" value="NZ_BHXC01000006.1"/>
</dbReference>
<evidence type="ECO:0000256" key="1">
    <source>
        <dbReference type="SAM" id="MobiDB-lite"/>
    </source>
</evidence>
<name>A0A059VZI6_STRNR</name>
<feature type="compositionally biased region" description="Pro residues" evidence="1">
    <location>
        <begin position="27"/>
        <end position="54"/>
    </location>
</feature>
<dbReference type="STRING" id="68570.DC74_4227"/>
<sequence>MTTPPQGHNPYGQNPYGQQPYGQQPYGQPPYPQQPQAPYGPPPGGQPQAGPPPQGGYAYPQQPQPPYGQQPQPGFPPAPQQPYMQGGAPVPPQNPRPSRSPKAILKGVVAVVGLIVIGIAWVSSWDNADTAEVGNCMKNEGNEIKPDLKVVDCGTAEATYKVQAVHPDTTDTALCSENTKAYSEIQRHRRSSTTRFVLCLEPLK</sequence>
<organism evidence="3 4">
    <name type="scientific">Streptomyces noursei</name>
    <name type="common">Streptomyces albulus</name>
    <dbReference type="NCBI Taxonomy" id="1971"/>
    <lineage>
        <taxon>Bacteria</taxon>
        <taxon>Bacillati</taxon>
        <taxon>Actinomycetota</taxon>
        <taxon>Actinomycetes</taxon>
        <taxon>Kitasatosporales</taxon>
        <taxon>Streptomycetaceae</taxon>
        <taxon>Streptomyces</taxon>
    </lineage>
</organism>
<dbReference type="eggNOG" id="ENOG5033IIV">
    <property type="taxonomic scope" value="Bacteria"/>
</dbReference>
<keyword evidence="2" id="KW-0472">Membrane</keyword>
<dbReference type="EMBL" id="BHXC01000006">
    <property type="protein sequence ID" value="GCB92320.1"/>
    <property type="molecule type" value="Genomic_DNA"/>
</dbReference>
<accession>A0A059VZI6</accession>